<dbReference type="Proteomes" id="UP000505302">
    <property type="component" value="Segment"/>
</dbReference>
<accession>A0A6J4EGB6</accession>
<evidence type="ECO:0000313" key="1">
    <source>
        <dbReference type="EMBL" id="BCG44954.1"/>
    </source>
</evidence>
<dbReference type="KEGG" id="vg:77949228"/>
<organism evidence="1 2">
    <name type="scientific">Escherichia phage EK010</name>
    <dbReference type="NCBI Taxonomy" id="2742112"/>
    <lineage>
        <taxon>Viruses</taxon>
        <taxon>Duplodnaviria</taxon>
        <taxon>Heunggongvirae</taxon>
        <taxon>Uroviricota</taxon>
        <taxon>Caudoviricetes</taxon>
        <taxon>Mktvariviridae</taxon>
        <taxon>Gordonclarkvirinae</taxon>
        <taxon>Suseptimavirus</taxon>
        <taxon>Suseptimavirus EK010</taxon>
    </lineage>
</organism>
<sequence length="137" mass="15948">MAGKFPNVSKKLAYLTYKENIDLLVKLYPASFNKQFPLPLELNVHKEIARKTGWSAEKTSMVLNIWTTRMEYVMMACSTGKRFKLHSVAMKIHSPIDPEPMAGFISRLKSFRDRGRVVKFKHDFSYKFGYEAFQFVV</sequence>
<evidence type="ECO:0000313" key="2">
    <source>
        <dbReference type="Proteomes" id="UP000505302"/>
    </source>
</evidence>
<dbReference type="Gene3D" id="1.10.1710.10">
    <property type="entry name" value="ProQ/FinO domain"/>
    <property type="match status" value="1"/>
</dbReference>
<dbReference type="GeneID" id="77949228"/>
<dbReference type="SUPFAM" id="SSF48657">
    <property type="entry name" value="FinO-like"/>
    <property type="match status" value="1"/>
</dbReference>
<dbReference type="EMBL" id="LC553734">
    <property type="protein sequence ID" value="BCG44954.1"/>
    <property type="molecule type" value="Genomic_DNA"/>
</dbReference>
<protein>
    <submittedName>
        <fullName evidence="1">Uncharacterized protein</fullName>
    </submittedName>
</protein>
<dbReference type="RefSeq" id="YP_010672938.1">
    <property type="nucleotide sequence ID" value="NC_070981.1"/>
</dbReference>
<name>A0A6J4EGB6_9CAUD</name>
<keyword evidence="2" id="KW-1185">Reference proteome</keyword>
<dbReference type="InterPro" id="IPR036442">
    <property type="entry name" value="ProQ/FinO_sf"/>
</dbReference>
<proteinExistence type="predicted"/>
<reference evidence="1 2" key="1">
    <citation type="submission" date="2020-06" db="EMBL/GenBank/DDBJ databases">
        <title>Complete Genome Sequence of the phage EK010 isolated from swine sewage.</title>
        <authorList>
            <person name="Shahin K."/>
            <person name="Bao H."/>
            <person name="Soleimani-Delfan A."/>
            <person name="Wang R."/>
        </authorList>
    </citation>
    <scope>NUCLEOTIDE SEQUENCE [LARGE SCALE GENOMIC DNA]</scope>
</reference>